<dbReference type="Proteomes" id="UP001172386">
    <property type="component" value="Unassembled WGS sequence"/>
</dbReference>
<organism evidence="1 2">
    <name type="scientific">Neophaeococcomyces mojaviensis</name>
    <dbReference type="NCBI Taxonomy" id="3383035"/>
    <lineage>
        <taxon>Eukaryota</taxon>
        <taxon>Fungi</taxon>
        <taxon>Dikarya</taxon>
        <taxon>Ascomycota</taxon>
        <taxon>Pezizomycotina</taxon>
        <taxon>Eurotiomycetes</taxon>
        <taxon>Chaetothyriomycetidae</taxon>
        <taxon>Chaetothyriales</taxon>
        <taxon>Chaetothyriales incertae sedis</taxon>
        <taxon>Neophaeococcomyces</taxon>
    </lineage>
</organism>
<sequence>MPPATSRLGHEFWATNVHGGSVHQGDVHYHHDTDTFTPSFFKTTNYQAFKDVNPKRVPGTCQWVLNHPCFLRWRDDDESNLLWISADPGCGKSTLSKALVDDDILHDPTDSRHAFRIYFFFKDLGEQSLASSAICALIHQLYSVPSIWELCRKYAQKIIDSQGESIKNDLPGLWNMLLESVKLAKSIPIICVLDALDECQEKERRQLIEKLQDYALAITTLPLKFLVTSRPYHHIVYDFQYVVNKVPTIHLAGEEESDSIKQEIDLVIVSKIGEIGDRMLLTMKVQKRLAEKLKSMEHRTYLWLSFIWEEIRQLAGPTEEELLNQIEALPSSVEEAYNNILQKSPDRRVAEEILSLVAIAFRPLNLEELEQLLQVKQSTKSTRDLKSRGAHRFKQYARSICGLFLMVVDARVYLIHQTAKEFLLKGPQFCVKTTLDWKGCVDPPKAHDLMSARCMVVLLAECCDNSDDTSTVFPPTDSYLLEHGFMHIAKCEHELNAISIDIFKELAVEIDLTSQFGKYLCRATLSADRCNEVMSLVEQQSLLKDLNDREAPVFGNAKALVLATAYGYPQISESLWRHLGTSSENRAYVQSCMEVSLRLVVMNSWEGMVDSILYAYPPTINSRCSTRRNFTPLDCAIAVSHGFGCRRALDAEDSWKIVFLLVRYGATVTDVSQPTLNRCFSRRLSALSESSSLDEIRTMLSAGFDPSQGFLLSMAKHWPAQFLAELFSREDLAYNNWNMGASKHNRCGHGKDYWAPATNQCGSPIDHLITLVLRSFENRQIDTAETVLKALTRLEPSVTGLCGLCVLLTCCKPAVERMFESDNSFLSFVAMLRSVRHEQCIGLGPMVIAAFISDTIAIQQLLLQHDYWDNNVHGPISPVSLSWAAFLAVMRDDVAVLRYLRQYRSLRSTNTIASWVSDDIIKACICRQSEILASNNVLPKKLEAVQAAKLLLAWTLSSLATLLKHTSAKLIPQYLFRMSSAEKFLWCFCDDRDIEYFEVWTADLEQLSRAKPTVTMYMHELRNICDCLTTGVSEDDWNNQMRSLDVSTQEHTRAHFDHRHHDLITYLLTSIFRT</sequence>
<comment type="caution">
    <text evidence="1">The sequence shown here is derived from an EMBL/GenBank/DDBJ whole genome shotgun (WGS) entry which is preliminary data.</text>
</comment>
<evidence type="ECO:0000313" key="2">
    <source>
        <dbReference type="Proteomes" id="UP001172386"/>
    </source>
</evidence>
<gene>
    <name evidence="1" type="ORF">H2198_008173</name>
</gene>
<reference evidence="1" key="1">
    <citation type="submission" date="2022-10" db="EMBL/GenBank/DDBJ databases">
        <title>Culturing micro-colonial fungi from biological soil crusts in the Mojave desert and describing Neophaeococcomyces mojavensis, and introducing the new genera and species Taxawa tesnikishii.</title>
        <authorList>
            <person name="Kurbessoian T."/>
            <person name="Stajich J.E."/>
        </authorList>
    </citation>
    <scope>NUCLEOTIDE SEQUENCE</scope>
    <source>
        <strain evidence="1">JES_112</strain>
    </source>
</reference>
<keyword evidence="2" id="KW-1185">Reference proteome</keyword>
<accession>A0ACC2ZXU3</accession>
<protein>
    <submittedName>
        <fullName evidence="1">Uncharacterized protein</fullName>
    </submittedName>
</protein>
<proteinExistence type="predicted"/>
<dbReference type="EMBL" id="JAPDRQ010000192">
    <property type="protein sequence ID" value="KAJ9652561.1"/>
    <property type="molecule type" value="Genomic_DNA"/>
</dbReference>
<evidence type="ECO:0000313" key="1">
    <source>
        <dbReference type="EMBL" id="KAJ9652561.1"/>
    </source>
</evidence>
<name>A0ACC2ZXU3_9EURO</name>